<keyword evidence="1" id="KW-0472">Membrane</keyword>
<dbReference type="Gene3D" id="2.30.30.40">
    <property type="entry name" value="SH3 Domains"/>
    <property type="match status" value="1"/>
</dbReference>
<sequence length="410" mass="46393">MLYYLKEMNPKIKVIILLFVLVSIPLFYFRHTTKGEESIFIDPKDWGADANIVTKDPKYIAIGQIHLIELPLSKGYKVENEDLLIKVLYYHYVFRLGYTEPVFNILLSPSGKLYQLSPNGFDAQMPHNKTNGVISIGIITNEDTTLSTANIESLTDGVLKILSQFGLSEKDIFASRLKLIYSEKPTVSFLPSEDEKLIRLAEEVKKRVTGNIKPMLPKIELPSHVYTTEANPEEVVDVEIPFINKSETPIYGGKIPMLLIQTTDPNNRKSECFDQTSWIAPNKTGEILEGRVTKDSKGTIKFKCKGMLMPGNYTEKFEIVTVSGQSIEDASFTLNIKVKDIGQKVLQVRSTPTGYLNVRASPSLYSEVIATAGAGEKYLFYDHQSGFYKIKIDDKYGWVSERYVEILKDR</sequence>
<dbReference type="EMBL" id="DRVY01000038">
    <property type="protein sequence ID" value="HHR92118.1"/>
    <property type="molecule type" value="Genomic_DNA"/>
</dbReference>
<dbReference type="Pfam" id="PF08239">
    <property type="entry name" value="SH3_3"/>
    <property type="match status" value="1"/>
</dbReference>
<accession>A0A7C5YUS1</accession>
<keyword evidence="1" id="KW-0812">Transmembrane</keyword>
<keyword evidence="1" id="KW-1133">Transmembrane helix</keyword>
<dbReference type="AlphaFoldDB" id="A0A7C5YUS1"/>
<comment type="caution">
    <text evidence="3">The sequence shown here is derived from an EMBL/GenBank/DDBJ whole genome shotgun (WGS) entry which is preliminary data.</text>
</comment>
<feature type="transmembrane region" description="Helical" evidence="1">
    <location>
        <begin position="12"/>
        <end position="29"/>
    </location>
</feature>
<evidence type="ECO:0000313" key="3">
    <source>
        <dbReference type="EMBL" id="HHR92118.1"/>
    </source>
</evidence>
<evidence type="ECO:0000256" key="1">
    <source>
        <dbReference type="SAM" id="Phobius"/>
    </source>
</evidence>
<organism evidence="3">
    <name type="scientific">candidate division CPR3 bacterium</name>
    <dbReference type="NCBI Taxonomy" id="2268181"/>
    <lineage>
        <taxon>Bacteria</taxon>
        <taxon>Bacteria division CPR3</taxon>
    </lineage>
</organism>
<protein>
    <submittedName>
        <fullName evidence="3">SH3 domain-containing protein</fullName>
    </submittedName>
</protein>
<evidence type="ECO:0000259" key="2">
    <source>
        <dbReference type="Pfam" id="PF08239"/>
    </source>
</evidence>
<gene>
    <name evidence="3" type="ORF">ENL96_01210</name>
</gene>
<reference evidence="3" key="1">
    <citation type="journal article" date="2020" name="mSystems">
        <title>Genome- and Community-Level Interaction Insights into Carbon Utilization and Element Cycling Functions of Hydrothermarchaeota in Hydrothermal Sediment.</title>
        <authorList>
            <person name="Zhou Z."/>
            <person name="Liu Y."/>
            <person name="Xu W."/>
            <person name="Pan J."/>
            <person name="Luo Z.H."/>
            <person name="Li M."/>
        </authorList>
    </citation>
    <scope>NUCLEOTIDE SEQUENCE [LARGE SCALE GENOMIC DNA]</scope>
    <source>
        <strain evidence="3">SpSt-1042</strain>
    </source>
</reference>
<name>A0A7C5YUS1_UNCC3</name>
<feature type="domain" description="SH3b" evidence="2">
    <location>
        <begin position="355"/>
        <end position="405"/>
    </location>
</feature>
<proteinExistence type="predicted"/>
<dbReference type="InterPro" id="IPR003646">
    <property type="entry name" value="SH3-like_bac-type"/>
</dbReference>